<sequence length="217" mass="22560">MSGLYTGFATASTVADSGTSSGTNATLEVVLDLPCGITVASYVQAKRDGDPEIDETVGTMTVYGSSDGGTTWTELGSFLGETWSQSEMKTFSADATLGTFSSFKFWMQKVSKTANDRVVLGEIALSASAVSAATCNQAMDTEPNILGTGVLRVDFTQMGVTGDTAVFTYSCDYGYATASGSTAVTFTYMADAGGSAFWKGTPPTCLQLSGSLVLIRI</sequence>
<accession>A0A0G4H497</accession>
<evidence type="ECO:0008006" key="2">
    <source>
        <dbReference type="Google" id="ProtNLM"/>
    </source>
</evidence>
<dbReference type="VEuPathDB" id="CryptoDB:Cvel_5672"/>
<name>A0A0G4H497_9ALVE</name>
<evidence type="ECO:0000313" key="1">
    <source>
        <dbReference type="EMBL" id="CEM38439.1"/>
    </source>
</evidence>
<dbReference type="PhylomeDB" id="A0A0G4H497"/>
<organism evidence="1">
    <name type="scientific">Chromera velia CCMP2878</name>
    <dbReference type="NCBI Taxonomy" id="1169474"/>
    <lineage>
        <taxon>Eukaryota</taxon>
        <taxon>Sar</taxon>
        <taxon>Alveolata</taxon>
        <taxon>Colpodellida</taxon>
        <taxon>Chromeraceae</taxon>
        <taxon>Chromera</taxon>
    </lineage>
</organism>
<dbReference type="EMBL" id="CDMZ01001853">
    <property type="protein sequence ID" value="CEM38439.1"/>
    <property type="molecule type" value="Genomic_DNA"/>
</dbReference>
<dbReference type="AlphaFoldDB" id="A0A0G4H497"/>
<proteinExistence type="predicted"/>
<gene>
    <name evidence="1" type="ORF">Cvel_5672</name>
</gene>
<protein>
    <recommendedName>
        <fullName evidence="2">F5/8 type C domain-containing protein</fullName>
    </recommendedName>
</protein>
<reference evidence="1" key="1">
    <citation type="submission" date="2014-11" db="EMBL/GenBank/DDBJ databases">
        <authorList>
            <person name="Otto D Thomas"/>
            <person name="Naeem Raeece"/>
        </authorList>
    </citation>
    <scope>NUCLEOTIDE SEQUENCE</scope>
</reference>